<evidence type="ECO:0000256" key="4">
    <source>
        <dbReference type="ARBA" id="ARBA00022694"/>
    </source>
</evidence>
<dbReference type="PANTHER" id="PTHR11953">
    <property type="entry name" value="EXOSOME COMPLEX COMPONENT"/>
    <property type="match status" value="1"/>
</dbReference>
<dbReference type="InterPro" id="IPR015847">
    <property type="entry name" value="ExoRNase_PH_dom2"/>
</dbReference>
<evidence type="ECO:0000256" key="5">
    <source>
        <dbReference type="ARBA" id="ARBA00022884"/>
    </source>
</evidence>
<reference evidence="9" key="1">
    <citation type="submission" date="2023-09" db="EMBL/GenBank/DDBJ databases">
        <title>Paucibacter sp. APW11 Genome sequencing and assembly.</title>
        <authorList>
            <person name="Kim I."/>
        </authorList>
    </citation>
    <scope>NUCLEOTIDE SEQUENCE</scope>
    <source>
        <strain evidence="9">APW11</strain>
    </source>
</reference>
<dbReference type="Gene3D" id="3.30.230.70">
    <property type="entry name" value="GHMP Kinase, N-terminal domain"/>
    <property type="match status" value="1"/>
</dbReference>
<evidence type="ECO:0000313" key="10">
    <source>
        <dbReference type="Proteomes" id="UP001246372"/>
    </source>
</evidence>
<evidence type="ECO:0000259" key="7">
    <source>
        <dbReference type="Pfam" id="PF01138"/>
    </source>
</evidence>
<sequence length="243" mass="26032">MTNSLPSRQTRAANALRPVRITRHYTCHAEGAVLIEFGNTKVLCTASVEEKVPPHKKGSGEGWVTAEYGMLPRATHTRSDREAARGKQSGRTQEIQRLIGRSLRCVFDLSALGERTIHLDCDVIQADGGTRTAAITGAYVAAHDAVSWLLAQSKISRSPIKDGVAAISVGIVDGQPLLDLEYTEDSACDTDMNVVMTASGGFVELQGTAEGVAFSRKEMNALLDLAEKGIGELLQAQRDALGL</sequence>
<keyword evidence="4 6" id="KW-0819">tRNA processing</keyword>
<dbReference type="InterPro" id="IPR001247">
    <property type="entry name" value="ExoRNase_PH_dom1"/>
</dbReference>
<keyword evidence="6" id="KW-0808">Transferase</keyword>
<feature type="binding site" evidence="6">
    <location>
        <begin position="129"/>
        <end position="131"/>
    </location>
    <ligand>
        <name>phosphate</name>
        <dbReference type="ChEBI" id="CHEBI:43474"/>
        <note>substrate</note>
    </ligand>
</feature>
<name>A0ABU3P752_9BURK</name>
<dbReference type="PROSITE" id="PS01277">
    <property type="entry name" value="RIBONUCLEASE_PH"/>
    <property type="match status" value="1"/>
</dbReference>
<dbReference type="InterPro" id="IPR050080">
    <property type="entry name" value="RNase_PH"/>
</dbReference>
<dbReference type="InterPro" id="IPR002381">
    <property type="entry name" value="RNase_PH_bac-type"/>
</dbReference>
<protein>
    <recommendedName>
        <fullName evidence="6">Ribonuclease PH</fullName>
        <shortName evidence="6">RNase PH</shortName>
        <ecNumber evidence="6">2.7.7.56</ecNumber>
    </recommendedName>
    <alternativeName>
        <fullName evidence="6">tRNA nucleotidyltransferase</fullName>
    </alternativeName>
</protein>
<evidence type="ECO:0000313" key="9">
    <source>
        <dbReference type="EMBL" id="MDT8998403.1"/>
    </source>
</evidence>
<comment type="similarity">
    <text evidence="1 6">Belongs to the RNase PH family.</text>
</comment>
<dbReference type="InterPro" id="IPR027408">
    <property type="entry name" value="PNPase/RNase_PH_dom_sf"/>
</dbReference>
<evidence type="ECO:0000256" key="3">
    <source>
        <dbReference type="ARBA" id="ARBA00022555"/>
    </source>
</evidence>
<organism evidence="9 10">
    <name type="scientific">Roseateles aquae</name>
    <dbReference type="NCBI Taxonomy" id="3077235"/>
    <lineage>
        <taxon>Bacteria</taxon>
        <taxon>Pseudomonadati</taxon>
        <taxon>Pseudomonadota</taxon>
        <taxon>Betaproteobacteria</taxon>
        <taxon>Burkholderiales</taxon>
        <taxon>Sphaerotilaceae</taxon>
        <taxon>Roseateles</taxon>
    </lineage>
</organism>
<dbReference type="EMBL" id="JAVXZY010000001">
    <property type="protein sequence ID" value="MDT8998403.1"/>
    <property type="molecule type" value="Genomic_DNA"/>
</dbReference>
<dbReference type="SUPFAM" id="SSF55666">
    <property type="entry name" value="Ribonuclease PH domain 2-like"/>
    <property type="match status" value="1"/>
</dbReference>
<gene>
    <name evidence="6 9" type="primary">rph</name>
    <name evidence="9" type="ORF">RQP53_03830</name>
</gene>
<proteinExistence type="inferred from homology"/>
<dbReference type="Proteomes" id="UP001246372">
    <property type="component" value="Unassembled WGS sequence"/>
</dbReference>
<comment type="caution">
    <text evidence="9">The sequence shown here is derived from an EMBL/GenBank/DDBJ whole genome shotgun (WGS) entry which is preliminary data.</text>
</comment>
<comment type="catalytic activity">
    <reaction evidence="6">
        <text>tRNA(n+1) + phosphate = tRNA(n) + a ribonucleoside 5'-diphosphate</text>
        <dbReference type="Rhea" id="RHEA:10628"/>
        <dbReference type="Rhea" id="RHEA-COMP:17343"/>
        <dbReference type="Rhea" id="RHEA-COMP:17344"/>
        <dbReference type="ChEBI" id="CHEBI:43474"/>
        <dbReference type="ChEBI" id="CHEBI:57930"/>
        <dbReference type="ChEBI" id="CHEBI:173114"/>
        <dbReference type="EC" id="2.7.7.56"/>
    </reaction>
</comment>
<dbReference type="InterPro" id="IPR020568">
    <property type="entry name" value="Ribosomal_Su5_D2-typ_SF"/>
</dbReference>
<feature type="domain" description="Exoribonuclease phosphorolytic" evidence="8">
    <location>
        <begin position="164"/>
        <end position="229"/>
    </location>
</feature>
<dbReference type="SUPFAM" id="SSF54211">
    <property type="entry name" value="Ribosomal protein S5 domain 2-like"/>
    <property type="match status" value="1"/>
</dbReference>
<keyword evidence="3 6" id="KW-0820">tRNA-binding</keyword>
<dbReference type="CDD" id="cd11362">
    <property type="entry name" value="RNase_PH_bact"/>
    <property type="match status" value="1"/>
</dbReference>
<keyword evidence="2 6" id="KW-0698">rRNA processing</keyword>
<dbReference type="EC" id="2.7.7.56" evidence="6"/>
<dbReference type="Pfam" id="PF01138">
    <property type="entry name" value="RNase_PH"/>
    <property type="match status" value="1"/>
</dbReference>
<dbReference type="PANTHER" id="PTHR11953:SF0">
    <property type="entry name" value="EXOSOME COMPLEX COMPONENT RRP41"/>
    <property type="match status" value="1"/>
</dbReference>
<dbReference type="Pfam" id="PF03725">
    <property type="entry name" value="RNase_PH_C"/>
    <property type="match status" value="1"/>
</dbReference>
<dbReference type="RefSeq" id="WP_315648727.1">
    <property type="nucleotide sequence ID" value="NZ_JAVXZY010000001.1"/>
</dbReference>
<evidence type="ECO:0000259" key="8">
    <source>
        <dbReference type="Pfam" id="PF03725"/>
    </source>
</evidence>
<feature type="binding site" evidence="6">
    <location>
        <position position="91"/>
    </location>
    <ligand>
        <name>phosphate</name>
        <dbReference type="ChEBI" id="CHEBI:43474"/>
        <note>substrate</note>
    </ligand>
</feature>
<keyword evidence="10" id="KW-1185">Reference proteome</keyword>
<comment type="subunit">
    <text evidence="6">Homohexameric ring arranged as a trimer of dimers.</text>
</comment>
<dbReference type="HAMAP" id="MF_00564">
    <property type="entry name" value="RNase_PH"/>
    <property type="match status" value="1"/>
</dbReference>
<keyword evidence="6" id="KW-0548">Nucleotidyltransferase</keyword>
<accession>A0ABU3P752</accession>
<keyword evidence="5" id="KW-0694">RNA-binding</keyword>
<evidence type="ECO:0000256" key="2">
    <source>
        <dbReference type="ARBA" id="ARBA00022552"/>
    </source>
</evidence>
<feature type="domain" description="Exoribonuclease phosphorolytic" evidence="7">
    <location>
        <begin position="16"/>
        <end position="145"/>
    </location>
</feature>
<evidence type="ECO:0000256" key="1">
    <source>
        <dbReference type="ARBA" id="ARBA00006678"/>
    </source>
</evidence>
<dbReference type="InterPro" id="IPR036345">
    <property type="entry name" value="ExoRNase_PH_dom2_sf"/>
</dbReference>
<evidence type="ECO:0000256" key="6">
    <source>
        <dbReference type="HAMAP-Rule" id="MF_00564"/>
    </source>
</evidence>
<comment type="function">
    <text evidence="6">Phosphorolytic 3'-5' exoribonuclease that plays an important role in tRNA 3'-end maturation. Removes nucleotide residues following the 3'-CCA terminus of tRNAs; can also add nucleotides to the ends of RNA molecules by using nucleoside diphosphates as substrates, but this may not be physiologically important. Probably plays a role in initiation of 16S rRNA degradation (leading to ribosome degradation) during starvation.</text>
</comment>
<dbReference type="NCBIfam" id="TIGR01966">
    <property type="entry name" value="RNasePH"/>
    <property type="match status" value="1"/>
</dbReference>
<dbReference type="InterPro" id="IPR018336">
    <property type="entry name" value="RNase_PH_CS"/>
</dbReference>